<dbReference type="EMBL" id="JAAXOT010000005">
    <property type="protein sequence ID" value="NKY57007.1"/>
    <property type="molecule type" value="Genomic_DNA"/>
</dbReference>
<dbReference type="AlphaFoldDB" id="A0A846YDR0"/>
<keyword evidence="2" id="KW-0547">Nucleotide-binding</keyword>
<protein>
    <submittedName>
        <fullName evidence="5">ABC transporter ATP-binding protein</fullName>
    </submittedName>
</protein>
<dbReference type="PANTHER" id="PTHR42794:SF2">
    <property type="entry name" value="ABC TRANSPORTER ATP-BINDING PROTEIN"/>
    <property type="match status" value="1"/>
</dbReference>
<dbReference type="Gene3D" id="3.40.50.300">
    <property type="entry name" value="P-loop containing nucleotide triphosphate hydrolases"/>
    <property type="match status" value="1"/>
</dbReference>
<evidence type="ECO:0000259" key="4">
    <source>
        <dbReference type="PROSITE" id="PS50893"/>
    </source>
</evidence>
<gene>
    <name evidence="5" type="ORF">HGA15_12740</name>
</gene>
<dbReference type="SUPFAM" id="SSF52540">
    <property type="entry name" value="P-loop containing nucleoside triphosphate hydrolases"/>
    <property type="match status" value="1"/>
</dbReference>
<dbReference type="SMART" id="SM00382">
    <property type="entry name" value="AAA"/>
    <property type="match status" value="1"/>
</dbReference>
<evidence type="ECO:0000313" key="6">
    <source>
        <dbReference type="Proteomes" id="UP000570678"/>
    </source>
</evidence>
<dbReference type="CDD" id="cd03214">
    <property type="entry name" value="ABC_Iron-Siderophores_B12_Hemin"/>
    <property type="match status" value="1"/>
</dbReference>
<keyword evidence="1" id="KW-0813">Transport</keyword>
<comment type="caution">
    <text evidence="5">The sequence shown here is derived from an EMBL/GenBank/DDBJ whole genome shotgun (WGS) entry which is preliminary data.</text>
</comment>
<dbReference type="InterPro" id="IPR027417">
    <property type="entry name" value="P-loop_NTPase"/>
</dbReference>
<sequence>MNGAGEAAPRGARVEVTGLRVDIDGATIIDDVGLIAPPGQVTALVGPNGSGKSTLLRAVYRACRPAAGIALIDGRDVWRSPAKEMARTRAVVTQHQGAAADFTVGEIVAMGRSPHKKYLQLDSRRDREIVFAAMRRVGVESFADRPFTGLSGGERQRVLLARALAQQAPVILLDEPTNHLDIHAQLALLQLLRELDATIVLAVHDIGQALAYADHAVVLAGGRVAAAGDPATTLTPDLLLEVFGVRAQILTNPLTGRPHVVLGLPDEKSSGAVDIVHHASAG</sequence>
<dbReference type="GO" id="GO:0005524">
    <property type="term" value="F:ATP binding"/>
    <property type="evidence" value="ECO:0007669"/>
    <property type="project" value="UniProtKB-KW"/>
</dbReference>
<dbReference type="PANTHER" id="PTHR42794">
    <property type="entry name" value="HEMIN IMPORT ATP-BINDING PROTEIN HMUV"/>
    <property type="match status" value="1"/>
</dbReference>
<dbReference type="Pfam" id="PF00005">
    <property type="entry name" value="ABC_tran"/>
    <property type="match status" value="1"/>
</dbReference>
<dbReference type="PROSITE" id="PS00211">
    <property type="entry name" value="ABC_TRANSPORTER_1"/>
    <property type="match status" value="1"/>
</dbReference>
<dbReference type="InterPro" id="IPR017871">
    <property type="entry name" value="ABC_transporter-like_CS"/>
</dbReference>
<dbReference type="InterPro" id="IPR003439">
    <property type="entry name" value="ABC_transporter-like_ATP-bd"/>
</dbReference>
<dbReference type="FunFam" id="3.40.50.300:FF:000134">
    <property type="entry name" value="Iron-enterobactin ABC transporter ATP-binding protein"/>
    <property type="match status" value="1"/>
</dbReference>
<keyword evidence="3 5" id="KW-0067">ATP-binding</keyword>
<evidence type="ECO:0000256" key="2">
    <source>
        <dbReference type="ARBA" id="ARBA00022741"/>
    </source>
</evidence>
<dbReference type="PROSITE" id="PS50893">
    <property type="entry name" value="ABC_TRANSPORTER_2"/>
    <property type="match status" value="1"/>
</dbReference>
<dbReference type="InterPro" id="IPR003593">
    <property type="entry name" value="AAA+_ATPase"/>
</dbReference>
<dbReference type="GO" id="GO:0016887">
    <property type="term" value="F:ATP hydrolysis activity"/>
    <property type="evidence" value="ECO:0007669"/>
    <property type="project" value="InterPro"/>
</dbReference>
<proteinExistence type="predicted"/>
<evidence type="ECO:0000313" key="5">
    <source>
        <dbReference type="EMBL" id="NKY57007.1"/>
    </source>
</evidence>
<name>A0A846YDR0_9NOCA</name>
<evidence type="ECO:0000256" key="3">
    <source>
        <dbReference type="ARBA" id="ARBA00022840"/>
    </source>
</evidence>
<dbReference type="Proteomes" id="UP000570678">
    <property type="component" value="Unassembled WGS sequence"/>
</dbReference>
<evidence type="ECO:0000256" key="1">
    <source>
        <dbReference type="ARBA" id="ARBA00022448"/>
    </source>
</evidence>
<feature type="domain" description="ABC transporter" evidence="4">
    <location>
        <begin position="14"/>
        <end position="246"/>
    </location>
</feature>
<organism evidence="5 6">
    <name type="scientific">Nocardia flavorosea</name>
    <dbReference type="NCBI Taxonomy" id="53429"/>
    <lineage>
        <taxon>Bacteria</taxon>
        <taxon>Bacillati</taxon>
        <taxon>Actinomycetota</taxon>
        <taxon>Actinomycetes</taxon>
        <taxon>Mycobacteriales</taxon>
        <taxon>Nocardiaceae</taxon>
        <taxon>Nocardia</taxon>
    </lineage>
</organism>
<reference evidence="5 6" key="1">
    <citation type="submission" date="2020-04" db="EMBL/GenBank/DDBJ databases">
        <title>MicrobeNet Type strains.</title>
        <authorList>
            <person name="Nicholson A.C."/>
        </authorList>
    </citation>
    <scope>NUCLEOTIDE SEQUENCE [LARGE SCALE GENOMIC DNA]</scope>
    <source>
        <strain evidence="5 6">JCM 3332</strain>
    </source>
</reference>
<keyword evidence="6" id="KW-1185">Reference proteome</keyword>
<accession>A0A846YDR0</accession>